<evidence type="ECO:0000313" key="11">
    <source>
        <dbReference type="Proteomes" id="UP000192578"/>
    </source>
</evidence>
<name>A0A9X6NGQ4_HYPEX</name>
<keyword evidence="9" id="KW-0732">Signal</keyword>
<protein>
    <recommendedName>
        <fullName evidence="8">Glycosyltransferase family 92 protein</fullName>
        <ecNumber evidence="8">2.4.1.-</ecNumber>
    </recommendedName>
</protein>
<keyword evidence="3 8" id="KW-0328">Glycosyltransferase</keyword>
<evidence type="ECO:0000256" key="7">
    <source>
        <dbReference type="ARBA" id="ARBA00023136"/>
    </source>
</evidence>
<evidence type="ECO:0000256" key="2">
    <source>
        <dbReference type="ARBA" id="ARBA00007647"/>
    </source>
</evidence>
<sequence>MIFGLAIIAVLYVDVRALLAGALEIRQPVLHSTKEKPRNLTICAIIRDEMPYILEWIEFYRLQGVEKFLLYDDGGIDDTVLIPGVFAARGLPDLIEIHPANPIRRNAPFGRDASRHSGTQMYVLDHCNTRCIGYSEWVVVVDVDEFIRSPLNMTLWEYICSKKALTEVTSQLPASKALSQFYLVVPARYGTSGMIKDFQGKISVNPYLDDSFKVFAHAGDDSLISETGNFPMIMQVNPNRAPESRMDPDFEERYSEICRNHADERHCAHDLGKSIWKPERCGVAGVHWCEENLIGVSYTPPFTDLRDYHYAFKAWDRVDNLVDYLKAFKYPAMKNFDKKWFSSRRDSMPKAVIEEVRRGLQSYF</sequence>
<accession>A0A9X6NGQ4</accession>
<comment type="similarity">
    <text evidence="2 8">Belongs to the glycosyltransferase 92 family.</text>
</comment>
<keyword evidence="7" id="KW-0472">Membrane</keyword>
<dbReference type="AlphaFoldDB" id="A0A9X6NGQ4"/>
<keyword evidence="11" id="KW-1185">Reference proteome</keyword>
<dbReference type="GO" id="GO:0016020">
    <property type="term" value="C:membrane"/>
    <property type="evidence" value="ECO:0007669"/>
    <property type="project" value="UniProtKB-SubCell"/>
</dbReference>
<dbReference type="PANTHER" id="PTHR21461:SF69">
    <property type="entry name" value="GLYCOSYLTRANSFERASE FAMILY 92 PROTEIN"/>
    <property type="match status" value="1"/>
</dbReference>
<proteinExistence type="inferred from homology"/>
<keyword evidence="6" id="KW-1133">Transmembrane helix</keyword>
<evidence type="ECO:0000256" key="9">
    <source>
        <dbReference type="SAM" id="SignalP"/>
    </source>
</evidence>
<comment type="caution">
    <text evidence="10">The sequence shown here is derived from an EMBL/GenBank/DDBJ whole genome shotgun (WGS) entry which is preliminary data.</text>
</comment>
<evidence type="ECO:0000256" key="5">
    <source>
        <dbReference type="ARBA" id="ARBA00022692"/>
    </source>
</evidence>
<dbReference type="EC" id="2.4.1.-" evidence="8"/>
<dbReference type="EMBL" id="MTYJ01000267">
    <property type="protein sequence ID" value="OWA52418.1"/>
    <property type="molecule type" value="Genomic_DNA"/>
</dbReference>
<keyword evidence="4 8" id="KW-0808">Transferase</keyword>
<feature type="chain" id="PRO_5040814163" description="Glycosyltransferase family 92 protein" evidence="9">
    <location>
        <begin position="18"/>
        <end position="364"/>
    </location>
</feature>
<dbReference type="InterPro" id="IPR008166">
    <property type="entry name" value="Glyco_transf_92"/>
</dbReference>
<gene>
    <name evidence="10" type="ORF">BV898_16875</name>
</gene>
<dbReference type="GO" id="GO:0016757">
    <property type="term" value="F:glycosyltransferase activity"/>
    <property type="evidence" value="ECO:0007669"/>
    <property type="project" value="UniProtKB-UniRule"/>
</dbReference>
<dbReference type="Proteomes" id="UP000192578">
    <property type="component" value="Unassembled WGS sequence"/>
</dbReference>
<feature type="signal peptide" evidence="9">
    <location>
        <begin position="1"/>
        <end position="17"/>
    </location>
</feature>
<keyword evidence="5" id="KW-0812">Transmembrane</keyword>
<evidence type="ECO:0000256" key="6">
    <source>
        <dbReference type="ARBA" id="ARBA00022989"/>
    </source>
</evidence>
<dbReference type="Pfam" id="PF01697">
    <property type="entry name" value="Glyco_transf_92"/>
    <property type="match status" value="1"/>
</dbReference>
<evidence type="ECO:0000256" key="4">
    <source>
        <dbReference type="ARBA" id="ARBA00022679"/>
    </source>
</evidence>
<organism evidence="10 11">
    <name type="scientific">Hypsibius exemplaris</name>
    <name type="common">Freshwater tardigrade</name>
    <dbReference type="NCBI Taxonomy" id="2072580"/>
    <lineage>
        <taxon>Eukaryota</taxon>
        <taxon>Metazoa</taxon>
        <taxon>Ecdysozoa</taxon>
        <taxon>Tardigrada</taxon>
        <taxon>Eutardigrada</taxon>
        <taxon>Parachela</taxon>
        <taxon>Hypsibioidea</taxon>
        <taxon>Hypsibiidae</taxon>
        <taxon>Hypsibius</taxon>
    </lineage>
</organism>
<evidence type="ECO:0000256" key="8">
    <source>
        <dbReference type="RuleBase" id="RU366017"/>
    </source>
</evidence>
<reference evidence="11" key="1">
    <citation type="submission" date="2017-01" db="EMBL/GenBank/DDBJ databases">
        <title>Comparative genomics of anhydrobiosis in the tardigrade Hypsibius dujardini.</title>
        <authorList>
            <person name="Yoshida Y."/>
            <person name="Koutsovoulos G."/>
            <person name="Laetsch D."/>
            <person name="Stevens L."/>
            <person name="Kumar S."/>
            <person name="Horikawa D."/>
            <person name="Ishino K."/>
            <person name="Komine S."/>
            <person name="Tomita M."/>
            <person name="Blaxter M."/>
            <person name="Arakawa K."/>
        </authorList>
    </citation>
    <scope>NUCLEOTIDE SEQUENCE [LARGE SCALE GENOMIC DNA]</scope>
    <source>
        <strain evidence="11">Z151</strain>
    </source>
</reference>
<comment type="subcellular location">
    <subcellularLocation>
        <location evidence="1">Membrane</location>
        <topology evidence="1">Single-pass membrane protein</topology>
    </subcellularLocation>
</comment>
<dbReference type="GO" id="GO:0005737">
    <property type="term" value="C:cytoplasm"/>
    <property type="evidence" value="ECO:0007669"/>
    <property type="project" value="TreeGrafter"/>
</dbReference>
<evidence type="ECO:0000313" key="10">
    <source>
        <dbReference type="EMBL" id="OWA52418.1"/>
    </source>
</evidence>
<evidence type="ECO:0000256" key="1">
    <source>
        <dbReference type="ARBA" id="ARBA00004167"/>
    </source>
</evidence>
<dbReference type="OrthoDB" id="2526284at2759"/>
<evidence type="ECO:0000256" key="3">
    <source>
        <dbReference type="ARBA" id="ARBA00022676"/>
    </source>
</evidence>
<dbReference type="PANTHER" id="PTHR21461">
    <property type="entry name" value="GLYCOSYLTRANSFERASE FAMILY 92 PROTEIN"/>
    <property type="match status" value="1"/>
</dbReference>